<dbReference type="PANTHER" id="PTHR12215:SF10">
    <property type="entry name" value="L-AMINOADIPATE-SEMIALDEHYDE DEHYDROGENASE-PHOSPHOPANTETHEINYL TRANSFERASE"/>
    <property type="match status" value="1"/>
</dbReference>
<dbReference type="Proteomes" id="UP000271624">
    <property type="component" value="Unassembled WGS sequence"/>
</dbReference>
<dbReference type="InterPro" id="IPR055066">
    <property type="entry name" value="AASDHPPT_N"/>
</dbReference>
<dbReference type="InterPro" id="IPR053581">
    <property type="entry name" value="P-Pant_Transferase_HetI-like"/>
</dbReference>
<dbReference type="GO" id="GO:0000287">
    <property type="term" value="F:magnesium ion binding"/>
    <property type="evidence" value="ECO:0007669"/>
    <property type="project" value="InterPro"/>
</dbReference>
<dbReference type="GO" id="GO:0008897">
    <property type="term" value="F:holo-[acyl-carrier-protein] synthase activity"/>
    <property type="evidence" value="ECO:0007669"/>
    <property type="project" value="InterPro"/>
</dbReference>
<dbReference type="InterPro" id="IPR050559">
    <property type="entry name" value="P-Pant_transferase_sf"/>
</dbReference>
<dbReference type="Pfam" id="PF22624">
    <property type="entry name" value="AASDHPPT_N"/>
    <property type="match status" value="1"/>
</dbReference>
<proteinExistence type="inferred from homology"/>
<accession>A0A3S1AQI7</accession>
<dbReference type="OrthoDB" id="9808281at2"/>
<evidence type="ECO:0000259" key="7">
    <source>
        <dbReference type="Pfam" id="PF22624"/>
    </source>
</evidence>
<dbReference type="GO" id="GO:0005829">
    <property type="term" value="C:cytosol"/>
    <property type="evidence" value="ECO:0007669"/>
    <property type="project" value="TreeGrafter"/>
</dbReference>
<dbReference type="GO" id="GO:0006633">
    <property type="term" value="P:fatty acid biosynthetic process"/>
    <property type="evidence" value="ECO:0007669"/>
    <property type="project" value="InterPro"/>
</dbReference>
<organism evidence="8 9">
    <name type="scientific">Dulcicalothrix desertica PCC 7102</name>
    <dbReference type="NCBI Taxonomy" id="232991"/>
    <lineage>
        <taxon>Bacteria</taxon>
        <taxon>Bacillati</taxon>
        <taxon>Cyanobacteriota</taxon>
        <taxon>Cyanophyceae</taxon>
        <taxon>Nostocales</taxon>
        <taxon>Calotrichaceae</taxon>
        <taxon>Dulcicalothrix</taxon>
    </lineage>
</organism>
<evidence type="ECO:0008006" key="10">
    <source>
        <dbReference type="Google" id="ProtNLM"/>
    </source>
</evidence>
<dbReference type="Pfam" id="PF01648">
    <property type="entry name" value="ACPS"/>
    <property type="match status" value="1"/>
</dbReference>
<evidence type="ECO:0000256" key="5">
    <source>
        <dbReference type="ARBA" id="ARBA00022842"/>
    </source>
</evidence>
<comment type="cofactor">
    <cofactor evidence="1">
        <name>Mg(2+)</name>
        <dbReference type="ChEBI" id="CHEBI:18420"/>
    </cofactor>
</comment>
<evidence type="ECO:0000313" key="8">
    <source>
        <dbReference type="EMBL" id="RUT06979.1"/>
    </source>
</evidence>
<keyword evidence="9" id="KW-1185">Reference proteome</keyword>
<reference evidence="8" key="2">
    <citation type="journal article" date="2019" name="Genome Biol. Evol.">
        <title>Day and night: Metabolic profiles and evolutionary relationships of six axenic non-marine cyanobacteria.</title>
        <authorList>
            <person name="Will S.E."/>
            <person name="Henke P."/>
            <person name="Boedeker C."/>
            <person name="Huang S."/>
            <person name="Brinkmann H."/>
            <person name="Rohde M."/>
            <person name="Jarek M."/>
            <person name="Friedl T."/>
            <person name="Seufert S."/>
            <person name="Schumacher M."/>
            <person name="Overmann J."/>
            <person name="Neumann-Schaal M."/>
            <person name="Petersen J."/>
        </authorList>
    </citation>
    <scope>NUCLEOTIDE SEQUENCE [LARGE SCALE GENOMIC DNA]</scope>
    <source>
        <strain evidence="8">PCC 7102</strain>
    </source>
</reference>
<protein>
    <recommendedName>
        <fullName evidence="10">4'-phosphopantetheinyl transferase</fullName>
    </recommendedName>
</protein>
<evidence type="ECO:0000256" key="2">
    <source>
        <dbReference type="ARBA" id="ARBA00010990"/>
    </source>
</evidence>
<feature type="domain" description="4'-phosphopantetheinyl transferase N-terminal" evidence="7">
    <location>
        <begin position="43"/>
        <end position="127"/>
    </location>
</feature>
<evidence type="ECO:0000256" key="4">
    <source>
        <dbReference type="ARBA" id="ARBA00022723"/>
    </source>
</evidence>
<dbReference type="Gene3D" id="3.90.470.20">
    <property type="entry name" value="4'-phosphopantetheinyl transferase domain"/>
    <property type="match status" value="2"/>
</dbReference>
<dbReference type="InterPro" id="IPR004568">
    <property type="entry name" value="Ppantetheine-prot_Trfase_dom"/>
</dbReference>
<reference evidence="8" key="1">
    <citation type="submission" date="2018-12" db="EMBL/GenBank/DDBJ databases">
        <authorList>
            <person name="Will S."/>
            <person name="Neumann-Schaal M."/>
            <person name="Henke P."/>
        </authorList>
    </citation>
    <scope>NUCLEOTIDE SEQUENCE</scope>
    <source>
        <strain evidence="8">PCC 7102</strain>
    </source>
</reference>
<name>A0A3S1AQI7_9CYAN</name>
<evidence type="ECO:0000259" key="6">
    <source>
        <dbReference type="Pfam" id="PF01648"/>
    </source>
</evidence>
<dbReference type="NCBIfam" id="TIGR00556">
    <property type="entry name" value="pantethn_trn"/>
    <property type="match status" value="1"/>
</dbReference>
<keyword evidence="4" id="KW-0479">Metal-binding</keyword>
<dbReference type="NCBIfam" id="NF042922">
    <property type="entry name" value="4PPT_HetI"/>
    <property type="match status" value="1"/>
</dbReference>
<comment type="similarity">
    <text evidence="2">Belongs to the P-Pant transferase superfamily. Gsp/Sfp/HetI/AcpT family.</text>
</comment>
<dbReference type="InterPro" id="IPR037143">
    <property type="entry name" value="4-PPantetheinyl_Trfase_dom_sf"/>
</dbReference>
<dbReference type="PANTHER" id="PTHR12215">
    <property type="entry name" value="PHOSPHOPANTETHEINE TRANSFERASE"/>
    <property type="match status" value="1"/>
</dbReference>
<dbReference type="InterPro" id="IPR008278">
    <property type="entry name" value="4-PPantetheinyl_Trfase_dom"/>
</dbReference>
<dbReference type="SUPFAM" id="SSF56214">
    <property type="entry name" value="4'-phosphopantetheinyl transferase"/>
    <property type="match status" value="2"/>
</dbReference>
<feature type="domain" description="4'-phosphopantetheinyl transferase" evidence="6">
    <location>
        <begin position="135"/>
        <end position="214"/>
    </location>
</feature>
<evidence type="ECO:0000256" key="1">
    <source>
        <dbReference type="ARBA" id="ARBA00001946"/>
    </source>
</evidence>
<gene>
    <name evidence="8" type="ORF">DSM106972_022400</name>
</gene>
<sequence>MQNSKLRTLVTDSNSQWLTAPAELSLLQDEIHVWRMELDQPESKIKQFGKLLSEDELARAERLYFQQHRQRFTVGRGMLRTILSRYLNVTPQEIQFAYEAFGKPVLAEPFKDSQVWFNLSHCQGMALCAVSLNRPIGIDLEYIRPVTDVLVLAQQFFSASEFAVMKSLPPNQKQEVFFRYWTCKEAYLKATGAGISQLQQIEVSLTPNEGAKINSASDWSLLELVPARGSVAAIAVQGAKGHLKRWLYN</sequence>
<dbReference type="GO" id="GO:0019878">
    <property type="term" value="P:lysine biosynthetic process via aminoadipic acid"/>
    <property type="evidence" value="ECO:0007669"/>
    <property type="project" value="TreeGrafter"/>
</dbReference>
<dbReference type="EMBL" id="RSCL01000005">
    <property type="protein sequence ID" value="RUT06979.1"/>
    <property type="molecule type" value="Genomic_DNA"/>
</dbReference>
<comment type="caution">
    <text evidence="8">The sequence shown here is derived from an EMBL/GenBank/DDBJ whole genome shotgun (WGS) entry which is preliminary data.</text>
</comment>
<dbReference type="AlphaFoldDB" id="A0A3S1AQI7"/>
<evidence type="ECO:0000313" key="9">
    <source>
        <dbReference type="Proteomes" id="UP000271624"/>
    </source>
</evidence>
<dbReference type="RefSeq" id="WP_127080845.1">
    <property type="nucleotide sequence ID" value="NZ_RSCL01000005.1"/>
</dbReference>
<keyword evidence="3" id="KW-0808">Transferase</keyword>
<keyword evidence="5" id="KW-0460">Magnesium</keyword>
<evidence type="ECO:0000256" key="3">
    <source>
        <dbReference type="ARBA" id="ARBA00022679"/>
    </source>
</evidence>